<dbReference type="SMART" id="SM00369">
    <property type="entry name" value="LRR_TYP"/>
    <property type="match status" value="2"/>
</dbReference>
<feature type="signal peptide" evidence="4">
    <location>
        <begin position="1"/>
        <end position="20"/>
    </location>
</feature>
<evidence type="ECO:0000313" key="7">
    <source>
        <dbReference type="Proteomes" id="UP000794436"/>
    </source>
</evidence>
<keyword evidence="3" id="KW-1133">Transmembrane helix</keyword>
<keyword evidence="2" id="KW-0677">Repeat</keyword>
<evidence type="ECO:0000256" key="1">
    <source>
        <dbReference type="ARBA" id="ARBA00022614"/>
    </source>
</evidence>
<dbReference type="PROSITE" id="PS00108">
    <property type="entry name" value="PROTEIN_KINASE_ST"/>
    <property type="match status" value="1"/>
</dbReference>
<dbReference type="Proteomes" id="UP000794436">
    <property type="component" value="Unassembled WGS sequence"/>
</dbReference>
<dbReference type="SUPFAM" id="SSF52058">
    <property type="entry name" value="L domain-like"/>
    <property type="match status" value="1"/>
</dbReference>
<feature type="domain" description="Protein kinase" evidence="5">
    <location>
        <begin position="347"/>
        <end position="614"/>
    </location>
</feature>
<dbReference type="AlphaFoldDB" id="A0A8K1CHY2"/>
<dbReference type="GO" id="GO:0004674">
    <property type="term" value="F:protein serine/threonine kinase activity"/>
    <property type="evidence" value="ECO:0007669"/>
    <property type="project" value="TreeGrafter"/>
</dbReference>
<protein>
    <recommendedName>
        <fullName evidence="5">Protein kinase domain-containing protein</fullName>
    </recommendedName>
</protein>
<name>A0A8K1CHY2_PYTOL</name>
<evidence type="ECO:0000256" key="2">
    <source>
        <dbReference type="ARBA" id="ARBA00022737"/>
    </source>
</evidence>
<dbReference type="PANTHER" id="PTHR44329:SF214">
    <property type="entry name" value="PROTEIN KINASE DOMAIN-CONTAINING PROTEIN"/>
    <property type="match status" value="1"/>
</dbReference>
<dbReference type="SUPFAM" id="SSF56112">
    <property type="entry name" value="Protein kinase-like (PK-like)"/>
    <property type="match status" value="1"/>
</dbReference>
<gene>
    <name evidence="6" type="ORF">Poli38472_005045</name>
</gene>
<dbReference type="InterPro" id="IPR001611">
    <property type="entry name" value="Leu-rich_rpt"/>
</dbReference>
<dbReference type="Gene3D" id="3.80.10.10">
    <property type="entry name" value="Ribonuclease Inhibitor"/>
    <property type="match status" value="1"/>
</dbReference>
<dbReference type="PROSITE" id="PS50011">
    <property type="entry name" value="PROTEIN_KINASE_DOM"/>
    <property type="match status" value="1"/>
</dbReference>
<keyword evidence="7" id="KW-1185">Reference proteome</keyword>
<dbReference type="InterPro" id="IPR008271">
    <property type="entry name" value="Ser/Thr_kinase_AS"/>
</dbReference>
<dbReference type="EMBL" id="SPLM01000073">
    <property type="protein sequence ID" value="TMW62427.1"/>
    <property type="molecule type" value="Genomic_DNA"/>
</dbReference>
<reference evidence="6" key="1">
    <citation type="submission" date="2019-03" db="EMBL/GenBank/DDBJ databases">
        <title>Long read genome sequence of the mycoparasitic Pythium oligandrum ATCC 38472 isolated from sugarbeet rhizosphere.</title>
        <authorList>
            <person name="Gaulin E."/>
        </authorList>
    </citation>
    <scope>NUCLEOTIDE SEQUENCE</scope>
    <source>
        <strain evidence="6">ATCC 38472_TT</strain>
    </source>
</reference>
<feature type="transmembrane region" description="Helical" evidence="3">
    <location>
        <begin position="269"/>
        <end position="291"/>
    </location>
</feature>
<dbReference type="InterPro" id="IPR011009">
    <property type="entry name" value="Kinase-like_dom_sf"/>
</dbReference>
<evidence type="ECO:0000256" key="3">
    <source>
        <dbReference type="SAM" id="Phobius"/>
    </source>
</evidence>
<dbReference type="PROSITE" id="PS51450">
    <property type="entry name" value="LRR"/>
    <property type="match status" value="1"/>
</dbReference>
<accession>A0A8K1CHY2</accession>
<evidence type="ECO:0000259" key="5">
    <source>
        <dbReference type="PROSITE" id="PS50011"/>
    </source>
</evidence>
<keyword evidence="3" id="KW-0472">Membrane</keyword>
<dbReference type="InterPro" id="IPR032675">
    <property type="entry name" value="LRR_dom_sf"/>
</dbReference>
<evidence type="ECO:0000313" key="6">
    <source>
        <dbReference type="EMBL" id="TMW62427.1"/>
    </source>
</evidence>
<sequence length="622" mass="68150">MTRVLLLTTLLLLTLTTADAGIFGGPDIDGDVYSYDGKNKKFDPADAFSDDDSFNYITLSNWDMDGLDNLSIPHSVRSLTLINCNLSVMPKEIDDLSSLEALNIAYNHLTTIDTGFGTGNKLTSLNVTKNNISSFNPIIPSLQTLDLSQNALGSVPSSIFSSKQLNALYVTGNLFKLQSVSFDEFDFYAGLSEFHADFVQVSGCADGSDLVNLKGARICRLAKGAEPEAPIPVAPSPVDSSSSGAGIIVPEVPASAGGAHTPAGTKITYIAFGVGAVLLAIGAVAGLYMFAMRRNKARHLRALHEETPLFFDSEKRTKYQQELAAGEKLFPSNDPVLVTWRIDYDTVKLVRRIAKGAFGEVWIGRYRGNKVAVKRLLEEHISLEASEDFIREIKLMAWMQHPKIVEFIGVGWTRVVDMMAVTEYMDSGDLRSLLESKRDLKWETSKLRYAQDTIDAIVYLHSLSPVIIHRDLKSRNILVDSKKGAKLGDFGISATKRERDMTVGVGTTRWLAPELARGETQYTEAVDIYAFGVILAELDTHELPFEKEKTGSGERLSDFAILQGVATGKLKVSFSATCPLKLRELGERCAAFDPKDRPAAAEVAYQLRRRDILLGGSDDGVV</sequence>
<dbReference type="Pfam" id="PF00560">
    <property type="entry name" value="LRR_1"/>
    <property type="match status" value="1"/>
</dbReference>
<feature type="chain" id="PRO_5035424702" description="Protein kinase domain-containing protein" evidence="4">
    <location>
        <begin position="21"/>
        <end position="622"/>
    </location>
</feature>
<proteinExistence type="predicted"/>
<dbReference type="Gene3D" id="3.30.200.20">
    <property type="entry name" value="Phosphorylase Kinase, domain 1"/>
    <property type="match status" value="1"/>
</dbReference>
<keyword evidence="3" id="KW-0812">Transmembrane</keyword>
<dbReference type="OrthoDB" id="535945at2759"/>
<evidence type="ECO:0000256" key="4">
    <source>
        <dbReference type="SAM" id="SignalP"/>
    </source>
</evidence>
<dbReference type="InterPro" id="IPR051681">
    <property type="entry name" value="Ser/Thr_Kinases-Pseudokinases"/>
</dbReference>
<comment type="caution">
    <text evidence="6">The sequence shown here is derived from an EMBL/GenBank/DDBJ whole genome shotgun (WGS) entry which is preliminary data.</text>
</comment>
<keyword evidence="4" id="KW-0732">Signal</keyword>
<dbReference type="SMART" id="SM00220">
    <property type="entry name" value="S_TKc"/>
    <property type="match status" value="1"/>
</dbReference>
<dbReference type="InterPro" id="IPR000719">
    <property type="entry name" value="Prot_kinase_dom"/>
</dbReference>
<keyword evidence="1" id="KW-0433">Leucine-rich repeat</keyword>
<organism evidence="6 7">
    <name type="scientific">Pythium oligandrum</name>
    <name type="common">Mycoparasitic fungus</name>
    <dbReference type="NCBI Taxonomy" id="41045"/>
    <lineage>
        <taxon>Eukaryota</taxon>
        <taxon>Sar</taxon>
        <taxon>Stramenopiles</taxon>
        <taxon>Oomycota</taxon>
        <taxon>Peronosporomycetes</taxon>
        <taxon>Pythiales</taxon>
        <taxon>Pythiaceae</taxon>
        <taxon>Pythium</taxon>
    </lineage>
</organism>
<dbReference type="InterPro" id="IPR003591">
    <property type="entry name" value="Leu-rich_rpt_typical-subtyp"/>
</dbReference>
<dbReference type="GO" id="GO:0005524">
    <property type="term" value="F:ATP binding"/>
    <property type="evidence" value="ECO:0007669"/>
    <property type="project" value="InterPro"/>
</dbReference>
<dbReference type="Pfam" id="PF00069">
    <property type="entry name" value="Pkinase"/>
    <property type="match status" value="1"/>
</dbReference>
<dbReference type="Gene3D" id="1.10.510.10">
    <property type="entry name" value="Transferase(Phosphotransferase) domain 1"/>
    <property type="match status" value="1"/>
</dbReference>
<dbReference type="PANTHER" id="PTHR44329">
    <property type="entry name" value="SERINE/THREONINE-PROTEIN KINASE TNNI3K-RELATED"/>
    <property type="match status" value="1"/>
</dbReference>